<keyword evidence="10" id="KW-1003">Cell membrane</keyword>
<comment type="pathway">
    <text evidence="2 10">Protein modification; protein glycosylation.</text>
</comment>
<dbReference type="EMBL" id="ABVQ01000036">
    <property type="protein sequence ID" value="EEC57590.1"/>
    <property type="molecule type" value="Genomic_DNA"/>
</dbReference>
<dbReference type="GO" id="GO:0004169">
    <property type="term" value="F:dolichyl-phosphate-mannose-protein mannosyltransferase activity"/>
    <property type="evidence" value="ECO:0007669"/>
    <property type="project" value="UniProtKB-UniRule"/>
</dbReference>
<organism evidence="13 14">
    <name type="scientific">[Bacteroides] pectinophilus ATCC 43243</name>
    <dbReference type="NCBI Taxonomy" id="483218"/>
    <lineage>
        <taxon>Bacteria</taxon>
        <taxon>Bacillati</taxon>
        <taxon>Bacillota</taxon>
        <taxon>Clostridia</taxon>
        <taxon>Eubacteriales</taxon>
    </lineage>
</organism>
<sequence>MWYAVTRCAVLLMSPGNIKGKLICVTVDAVVYVVLNIAAGNVAMQYIFWPGTIIAAASGSIRRAAYILAAEILLAGYLYIVRSVPVRIKNGTGLYCFSGMAVLMFFFARDIDGQYIGMLADNSGNAPMLLVFSILLMVAALVSVLIGMSGNDLRILQLQTQSAGSGATGRGLLDCGFSGFKCVDALIMITGTLAFFIMGITGLGTHTIPSSQLHIQADRNRDVVLDFGRDVTISKVEIFLGYEGKRTVSFSKLEDDAWNVFKSRQEVTAAYCWNEIKLDSTQKVLGCVFLDNDAYVGEMIFFDDKGNKILPQNAGAYMKLFDEQALYPEDETYYYRTMFDEVYHARTAYEFANDLPIYENTHPPLGKTIISIGIKMFGMNPFGWRFMSVVCGSFIVTLVYAFALRITGSRECAVFAMLLQMTEFMHFTLSRIATIDIMAAVFIIAMFYFMTAFMQTEKRAYLLLDGIVSGAAISVKWTGIYAGAGLAIIFLLWCLNKKNTLGSNDGILNNKVIKMNKDCGRNAYWLRLGAECLACFIIIPLIIYTLSYVQFAQVYTDKNAIEHVISNGKLMLSYHSKTIFEHPYASEWYEWIFDKKSLLDALTVNRDGSISSVATFAGPVVCWGGIVAFFHQIYRWSVKKDRVSAMLVIAYASLIIPWMFVKRTVFIYHYLTCLSILVLMISYSVRTGIRDGSKRKKVMIVTAIISIALFAMFYPVLSGADVPREYINAALKWLPGWRFV</sequence>
<reference evidence="13 14" key="1">
    <citation type="submission" date="2008-11" db="EMBL/GenBank/DDBJ databases">
        <title>Draft genome sequence of Bacteroides pectinophilus (ATCC 43243).</title>
        <authorList>
            <person name="Sudarsanam P."/>
            <person name="Ley R."/>
            <person name="Guruge J."/>
            <person name="Turnbaugh P.J."/>
            <person name="Mahowald M."/>
            <person name="Liep D."/>
            <person name="Gordon J."/>
        </authorList>
    </citation>
    <scope>NUCLEOTIDE SEQUENCE [LARGE SCALE GENOMIC DNA]</scope>
    <source>
        <strain evidence="13 14">ATCC 43243</strain>
    </source>
</reference>
<evidence type="ECO:0000313" key="13">
    <source>
        <dbReference type="EMBL" id="EEC57590.1"/>
    </source>
</evidence>
<evidence type="ECO:0000313" key="14">
    <source>
        <dbReference type="Proteomes" id="UP000003136"/>
    </source>
</evidence>
<keyword evidence="4 10" id="KW-0328">Glycosyltransferase</keyword>
<evidence type="ECO:0000256" key="3">
    <source>
        <dbReference type="ARBA" id="ARBA00007222"/>
    </source>
</evidence>
<dbReference type="InterPro" id="IPR027005">
    <property type="entry name" value="PMT-like"/>
</dbReference>
<feature type="transmembrane region" description="Helical" evidence="10">
    <location>
        <begin position="61"/>
        <end position="80"/>
    </location>
</feature>
<feature type="transmembrane region" description="Helical" evidence="10">
    <location>
        <begin position="30"/>
        <end position="49"/>
    </location>
</feature>
<dbReference type="InterPro" id="IPR032421">
    <property type="entry name" value="PMT_4TMC"/>
</dbReference>
<keyword evidence="6 10" id="KW-0812">Transmembrane</keyword>
<evidence type="ECO:0000256" key="2">
    <source>
        <dbReference type="ARBA" id="ARBA00004922"/>
    </source>
</evidence>
<feature type="domain" description="ArnT-like N-terminal" evidence="11">
    <location>
        <begin position="368"/>
        <end position="546"/>
    </location>
</feature>
<dbReference type="AlphaFoldDB" id="B7ASP4"/>
<dbReference type="Pfam" id="PF02366">
    <property type="entry name" value="PMT"/>
    <property type="match status" value="1"/>
</dbReference>
<dbReference type="Pfam" id="PF16192">
    <property type="entry name" value="PMT_4TMC"/>
    <property type="match status" value="1"/>
</dbReference>
<dbReference type="PANTHER" id="PTHR10050">
    <property type="entry name" value="DOLICHYL-PHOSPHATE-MANNOSE--PROTEIN MANNOSYLTRANSFERASE"/>
    <property type="match status" value="1"/>
</dbReference>
<dbReference type="GO" id="GO:0005886">
    <property type="term" value="C:plasma membrane"/>
    <property type="evidence" value="ECO:0007669"/>
    <property type="project" value="UniProtKB-SubCell"/>
</dbReference>
<evidence type="ECO:0000256" key="7">
    <source>
        <dbReference type="ARBA" id="ARBA00022989"/>
    </source>
</evidence>
<gene>
    <name evidence="13" type="ORF">BACPEC_02099</name>
</gene>
<keyword evidence="7 10" id="KW-1133">Transmembrane helix</keyword>
<evidence type="ECO:0000256" key="8">
    <source>
        <dbReference type="ARBA" id="ARBA00023136"/>
    </source>
</evidence>
<dbReference type="eggNOG" id="COG4346">
    <property type="taxonomic scope" value="Bacteria"/>
</dbReference>
<keyword evidence="8 10" id="KW-0472">Membrane</keyword>
<keyword evidence="5 10" id="KW-0808">Transferase</keyword>
<feature type="transmembrane region" description="Helical" evidence="10">
    <location>
        <begin position="185"/>
        <end position="204"/>
    </location>
</feature>
<feature type="transmembrane region" description="Helical" evidence="10">
    <location>
        <begin position="475"/>
        <end position="495"/>
    </location>
</feature>
<feature type="transmembrane region" description="Helical" evidence="10">
    <location>
        <begin position="698"/>
        <end position="717"/>
    </location>
</feature>
<comment type="subcellular location">
    <subcellularLocation>
        <location evidence="10">Cell membrane</location>
    </subcellularLocation>
    <subcellularLocation>
        <location evidence="1">Endomembrane system</location>
        <topology evidence="1">Multi-pass membrane protein</topology>
    </subcellularLocation>
</comment>
<evidence type="ECO:0000259" key="12">
    <source>
        <dbReference type="Pfam" id="PF16192"/>
    </source>
</evidence>
<feature type="transmembrane region" description="Helical" evidence="10">
    <location>
        <begin position="610"/>
        <end position="631"/>
    </location>
</feature>
<evidence type="ECO:0000256" key="10">
    <source>
        <dbReference type="RuleBase" id="RU367007"/>
    </source>
</evidence>
<feature type="transmembrane region" description="Helical" evidence="10">
    <location>
        <begin position="384"/>
        <end position="407"/>
    </location>
</feature>
<feature type="transmembrane region" description="Helical" evidence="10">
    <location>
        <begin position="643"/>
        <end position="661"/>
    </location>
</feature>
<reference evidence="13 14" key="2">
    <citation type="submission" date="2008-11" db="EMBL/GenBank/DDBJ databases">
        <authorList>
            <person name="Fulton L."/>
            <person name="Clifton S."/>
            <person name="Fulton B."/>
            <person name="Xu J."/>
            <person name="Minx P."/>
            <person name="Pepin K.H."/>
            <person name="Johnson M."/>
            <person name="Bhonagiri V."/>
            <person name="Nash W.E."/>
            <person name="Mardis E.R."/>
            <person name="Wilson R.K."/>
        </authorList>
    </citation>
    <scope>NUCLEOTIDE SEQUENCE [LARGE SCALE GENOMIC DNA]</scope>
    <source>
        <strain evidence="13 14">ATCC 43243</strain>
    </source>
</reference>
<evidence type="ECO:0000256" key="4">
    <source>
        <dbReference type="ARBA" id="ARBA00022676"/>
    </source>
</evidence>
<evidence type="ECO:0000259" key="11">
    <source>
        <dbReference type="Pfam" id="PF02366"/>
    </source>
</evidence>
<feature type="transmembrane region" description="Helical" evidence="10">
    <location>
        <begin position="129"/>
        <end position="148"/>
    </location>
</feature>
<accession>B7ASP4</accession>
<protein>
    <recommendedName>
        <fullName evidence="9 10">Polyprenol-phosphate-mannose--protein mannosyltransferase</fullName>
        <ecNumber evidence="10">2.4.1.-</ecNumber>
    </recommendedName>
</protein>
<feature type="transmembrane region" description="Helical" evidence="10">
    <location>
        <begin position="92"/>
        <end position="108"/>
    </location>
</feature>
<dbReference type="STRING" id="483218.BACPEC_02099"/>
<evidence type="ECO:0000256" key="9">
    <source>
        <dbReference type="ARBA" id="ARBA00093617"/>
    </source>
</evidence>
<dbReference type="EC" id="2.4.1.-" evidence="10"/>
<comment type="function">
    <text evidence="10">Protein O-mannosyltransferase that catalyzes the transfer of a single mannose residue from a polyprenol phospho-mannosyl lipidic donor to the hydroxyl group of selected serine and threonine residues in acceptor proteins.</text>
</comment>
<evidence type="ECO:0000256" key="5">
    <source>
        <dbReference type="ARBA" id="ARBA00022679"/>
    </source>
</evidence>
<comment type="caution">
    <text evidence="13">The sequence shown here is derived from an EMBL/GenBank/DDBJ whole genome shotgun (WGS) entry which is preliminary data.</text>
</comment>
<feature type="transmembrane region" description="Helical" evidence="10">
    <location>
        <begin position="524"/>
        <end position="546"/>
    </location>
</feature>
<feature type="domain" description="Protein O-mannosyl-transferase C-terminal four TM" evidence="12">
    <location>
        <begin position="566"/>
        <end position="737"/>
    </location>
</feature>
<dbReference type="Proteomes" id="UP000003136">
    <property type="component" value="Unassembled WGS sequence"/>
</dbReference>
<dbReference type="GO" id="GO:0012505">
    <property type="term" value="C:endomembrane system"/>
    <property type="evidence" value="ECO:0007669"/>
    <property type="project" value="UniProtKB-SubCell"/>
</dbReference>
<dbReference type="UniPathway" id="UPA00378"/>
<name>B7ASP4_9FIRM</name>
<evidence type="ECO:0000256" key="6">
    <source>
        <dbReference type="ARBA" id="ARBA00022692"/>
    </source>
</evidence>
<keyword evidence="14" id="KW-1185">Reference proteome</keyword>
<evidence type="ECO:0000256" key="1">
    <source>
        <dbReference type="ARBA" id="ARBA00004127"/>
    </source>
</evidence>
<dbReference type="InterPro" id="IPR003342">
    <property type="entry name" value="ArnT-like_N"/>
</dbReference>
<dbReference type="HOGENOM" id="CLU_022236_0_0_9"/>
<feature type="transmembrane region" description="Helical" evidence="10">
    <location>
        <begin position="437"/>
        <end position="455"/>
    </location>
</feature>
<comment type="similarity">
    <text evidence="3 10">Belongs to the glycosyltransferase 39 family.</text>
</comment>
<proteinExistence type="inferred from homology"/>
<feature type="transmembrane region" description="Helical" evidence="10">
    <location>
        <begin position="667"/>
        <end position="686"/>
    </location>
</feature>